<evidence type="ECO:0000313" key="3">
    <source>
        <dbReference type="Proteomes" id="UP001501456"/>
    </source>
</evidence>
<dbReference type="RefSeq" id="WP_425554926.1">
    <property type="nucleotide sequence ID" value="NZ_BAABBI010000001.1"/>
</dbReference>
<feature type="signal peptide" evidence="1">
    <location>
        <begin position="1"/>
        <end position="25"/>
    </location>
</feature>
<keyword evidence="1" id="KW-0732">Signal</keyword>
<dbReference type="EMBL" id="BAABBI010000001">
    <property type="protein sequence ID" value="GAA3780619.1"/>
    <property type="molecule type" value="Genomic_DNA"/>
</dbReference>
<organism evidence="2 3">
    <name type="scientific">Corallibacter vietnamensis</name>
    <dbReference type="NCBI Taxonomy" id="904130"/>
    <lineage>
        <taxon>Bacteria</taxon>
        <taxon>Pseudomonadati</taxon>
        <taxon>Bacteroidota</taxon>
        <taxon>Flavobacteriia</taxon>
        <taxon>Flavobacteriales</taxon>
        <taxon>Flavobacteriaceae</taxon>
        <taxon>Corallibacter</taxon>
    </lineage>
</organism>
<keyword evidence="3" id="KW-1185">Reference proteome</keyword>
<dbReference type="Pfam" id="PF26622">
    <property type="entry name" value="DUF8199"/>
    <property type="match status" value="1"/>
</dbReference>
<feature type="chain" id="PRO_5047323483" description="Secreted protein" evidence="1">
    <location>
        <begin position="26"/>
        <end position="138"/>
    </location>
</feature>
<reference evidence="3" key="1">
    <citation type="journal article" date="2019" name="Int. J. Syst. Evol. Microbiol.">
        <title>The Global Catalogue of Microorganisms (GCM) 10K type strain sequencing project: providing services to taxonomists for standard genome sequencing and annotation.</title>
        <authorList>
            <consortium name="The Broad Institute Genomics Platform"/>
            <consortium name="The Broad Institute Genome Sequencing Center for Infectious Disease"/>
            <person name="Wu L."/>
            <person name="Ma J."/>
        </authorList>
    </citation>
    <scope>NUCLEOTIDE SEQUENCE [LARGE SCALE GENOMIC DNA]</scope>
    <source>
        <strain evidence="3">JCM 17525</strain>
    </source>
</reference>
<evidence type="ECO:0000256" key="1">
    <source>
        <dbReference type="SAM" id="SignalP"/>
    </source>
</evidence>
<protein>
    <recommendedName>
        <fullName evidence="4">Secreted protein</fullName>
    </recommendedName>
</protein>
<dbReference type="InterPro" id="IPR058060">
    <property type="entry name" value="HYC_CC_PP"/>
</dbReference>
<comment type="caution">
    <text evidence="2">The sequence shown here is derived from an EMBL/GenBank/DDBJ whole genome shotgun (WGS) entry which is preliminary data.</text>
</comment>
<proteinExistence type="predicted"/>
<dbReference type="Proteomes" id="UP001501456">
    <property type="component" value="Unassembled WGS sequence"/>
</dbReference>
<name>A0ABP7H3S6_9FLAO</name>
<evidence type="ECO:0008006" key="4">
    <source>
        <dbReference type="Google" id="ProtNLM"/>
    </source>
</evidence>
<gene>
    <name evidence="2" type="ORF">GCM10022271_11110</name>
</gene>
<accession>A0ABP7H3S6</accession>
<sequence>MKAVLNKIFSVTLALLVLFSTVSFTVEKHFCGDVLVDMAMFSEAQKCVSDIQLSSIEKAQISKKNCCKDTVHFVKGQSEITIKNFDELKFIQQAFLASYIYSFINLFEGLPEQIIPHKDYSPPNLVADIQVLDQVFII</sequence>
<dbReference type="InterPro" id="IPR058512">
    <property type="entry name" value="DUF8199"/>
</dbReference>
<evidence type="ECO:0000313" key="2">
    <source>
        <dbReference type="EMBL" id="GAA3780619.1"/>
    </source>
</evidence>
<dbReference type="NCBIfam" id="NF047658">
    <property type="entry name" value="HYC_CC_PP"/>
    <property type="match status" value="1"/>
</dbReference>